<sequence length="46" mass="5084">MSKANNEEWKAYIVEARRLKAQQGPGAHDKKNGPHAGVIKELSIVL</sequence>
<name>A0A392R5C7_9FABA</name>
<evidence type="ECO:0000313" key="1">
    <source>
        <dbReference type="EMBL" id="MCI30745.1"/>
    </source>
</evidence>
<evidence type="ECO:0000313" key="2">
    <source>
        <dbReference type="Proteomes" id="UP000265520"/>
    </source>
</evidence>
<proteinExistence type="predicted"/>
<accession>A0A392R5C7</accession>
<comment type="caution">
    <text evidence="1">The sequence shown here is derived from an EMBL/GenBank/DDBJ whole genome shotgun (WGS) entry which is preliminary data.</text>
</comment>
<dbReference type="EMBL" id="LXQA010181867">
    <property type="protein sequence ID" value="MCI30745.1"/>
    <property type="molecule type" value="Genomic_DNA"/>
</dbReference>
<protein>
    <submittedName>
        <fullName evidence="1">Uncharacterized protein</fullName>
    </submittedName>
</protein>
<keyword evidence="2" id="KW-1185">Reference proteome</keyword>
<reference evidence="1 2" key="1">
    <citation type="journal article" date="2018" name="Front. Plant Sci.">
        <title>Red Clover (Trifolium pratense) and Zigzag Clover (T. medium) - A Picture of Genomic Similarities and Differences.</title>
        <authorList>
            <person name="Dluhosova J."/>
            <person name="Istvanek J."/>
            <person name="Nedelnik J."/>
            <person name="Repkova J."/>
        </authorList>
    </citation>
    <scope>NUCLEOTIDE SEQUENCE [LARGE SCALE GENOMIC DNA]</scope>
    <source>
        <strain evidence="2">cv. 10/8</strain>
        <tissue evidence="1">Leaf</tissue>
    </source>
</reference>
<dbReference type="AlphaFoldDB" id="A0A392R5C7"/>
<organism evidence="1 2">
    <name type="scientific">Trifolium medium</name>
    <dbReference type="NCBI Taxonomy" id="97028"/>
    <lineage>
        <taxon>Eukaryota</taxon>
        <taxon>Viridiplantae</taxon>
        <taxon>Streptophyta</taxon>
        <taxon>Embryophyta</taxon>
        <taxon>Tracheophyta</taxon>
        <taxon>Spermatophyta</taxon>
        <taxon>Magnoliopsida</taxon>
        <taxon>eudicotyledons</taxon>
        <taxon>Gunneridae</taxon>
        <taxon>Pentapetalae</taxon>
        <taxon>rosids</taxon>
        <taxon>fabids</taxon>
        <taxon>Fabales</taxon>
        <taxon>Fabaceae</taxon>
        <taxon>Papilionoideae</taxon>
        <taxon>50 kb inversion clade</taxon>
        <taxon>NPAAA clade</taxon>
        <taxon>Hologalegina</taxon>
        <taxon>IRL clade</taxon>
        <taxon>Trifolieae</taxon>
        <taxon>Trifolium</taxon>
    </lineage>
</organism>
<dbReference type="Proteomes" id="UP000265520">
    <property type="component" value="Unassembled WGS sequence"/>
</dbReference>